<keyword evidence="3 9" id="KW-0732">Signal</keyword>
<evidence type="ECO:0000313" key="13">
    <source>
        <dbReference type="Proteomes" id="UP000011087"/>
    </source>
</evidence>
<dbReference type="PANTHER" id="PTHR47965:SF12">
    <property type="entry name" value="ASPARTIC PROTEINASE 3-RELATED"/>
    <property type="match status" value="1"/>
</dbReference>
<evidence type="ECO:0000256" key="2">
    <source>
        <dbReference type="ARBA" id="ARBA00022670"/>
    </source>
</evidence>
<dbReference type="RefSeq" id="XP_005819417.1">
    <property type="nucleotide sequence ID" value="XM_005819360.1"/>
</dbReference>
<dbReference type="InterPro" id="IPR001461">
    <property type="entry name" value="Aspartic_peptidase_A1"/>
</dbReference>
<dbReference type="Gene3D" id="2.40.70.10">
    <property type="entry name" value="Acid Proteases"/>
    <property type="match status" value="3"/>
</dbReference>
<evidence type="ECO:0000256" key="9">
    <source>
        <dbReference type="SAM" id="SignalP"/>
    </source>
</evidence>
<dbReference type="PaxDb" id="55529-EKX32437"/>
<keyword evidence="4" id="KW-0064">Aspartyl protease</keyword>
<dbReference type="PROSITE" id="PS51767">
    <property type="entry name" value="PEPTIDASE_A1"/>
    <property type="match status" value="1"/>
</dbReference>
<keyword evidence="6" id="KW-0865">Zymogen</keyword>
<dbReference type="InterPro" id="IPR033121">
    <property type="entry name" value="PEPTIDASE_A1"/>
</dbReference>
<keyword evidence="13" id="KW-1185">Reference proteome</keyword>
<dbReference type="GeneID" id="17289163"/>
<feature type="signal peptide" evidence="9">
    <location>
        <begin position="1"/>
        <end position="29"/>
    </location>
</feature>
<reference evidence="13" key="2">
    <citation type="submission" date="2012-11" db="EMBL/GenBank/DDBJ databases">
        <authorList>
            <person name="Kuo A."/>
            <person name="Curtis B.A."/>
            <person name="Tanifuji G."/>
            <person name="Burki F."/>
            <person name="Gruber A."/>
            <person name="Irimia M."/>
            <person name="Maruyama S."/>
            <person name="Arias M.C."/>
            <person name="Ball S.G."/>
            <person name="Gile G.H."/>
            <person name="Hirakawa Y."/>
            <person name="Hopkins J.F."/>
            <person name="Rensing S.A."/>
            <person name="Schmutz J."/>
            <person name="Symeonidi A."/>
            <person name="Elias M."/>
            <person name="Eveleigh R.J."/>
            <person name="Herman E.K."/>
            <person name="Klute M.J."/>
            <person name="Nakayama T."/>
            <person name="Obornik M."/>
            <person name="Reyes-Prieto A."/>
            <person name="Armbrust E.V."/>
            <person name="Aves S.J."/>
            <person name="Beiko R.G."/>
            <person name="Coutinho P."/>
            <person name="Dacks J.B."/>
            <person name="Durnford D.G."/>
            <person name="Fast N.M."/>
            <person name="Green B.R."/>
            <person name="Grisdale C."/>
            <person name="Hempe F."/>
            <person name="Henrissat B."/>
            <person name="Hoppner M.P."/>
            <person name="Ishida K.-I."/>
            <person name="Kim E."/>
            <person name="Koreny L."/>
            <person name="Kroth P.G."/>
            <person name="Liu Y."/>
            <person name="Malik S.-B."/>
            <person name="Maier U.G."/>
            <person name="McRose D."/>
            <person name="Mock T."/>
            <person name="Neilson J.A."/>
            <person name="Onodera N.T."/>
            <person name="Poole A.M."/>
            <person name="Pritham E.J."/>
            <person name="Richards T.A."/>
            <person name="Rocap G."/>
            <person name="Roy S.W."/>
            <person name="Sarai C."/>
            <person name="Schaack S."/>
            <person name="Shirato S."/>
            <person name="Slamovits C.H."/>
            <person name="Spencer D.F."/>
            <person name="Suzuki S."/>
            <person name="Worden A.Z."/>
            <person name="Zauner S."/>
            <person name="Barry K."/>
            <person name="Bell C."/>
            <person name="Bharti A.K."/>
            <person name="Crow J.A."/>
            <person name="Grimwood J."/>
            <person name="Kramer R."/>
            <person name="Lindquist E."/>
            <person name="Lucas S."/>
            <person name="Salamov A."/>
            <person name="McFadden G.I."/>
            <person name="Lane C.E."/>
            <person name="Keeling P.J."/>
            <person name="Gray M.W."/>
            <person name="Grigoriev I.V."/>
            <person name="Archibald J.M."/>
        </authorList>
    </citation>
    <scope>NUCLEOTIDE SEQUENCE</scope>
    <source>
        <strain evidence="13">CCMP2712</strain>
    </source>
</reference>
<dbReference type="EMBL" id="JH993190">
    <property type="protein sequence ID" value="EKX32437.1"/>
    <property type="molecule type" value="Genomic_DNA"/>
</dbReference>
<gene>
    <name evidence="11" type="ORF">GUITHDRAFT_121401</name>
</gene>
<dbReference type="InterPro" id="IPR021109">
    <property type="entry name" value="Peptidase_aspartic_dom_sf"/>
</dbReference>
<dbReference type="InterPro" id="IPR034164">
    <property type="entry name" value="Pepsin-like_dom"/>
</dbReference>
<dbReference type="GO" id="GO:0006508">
    <property type="term" value="P:proteolysis"/>
    <property type="evidence" value="ECO:0007669"/>
    <property type="project" value="UniProtKB-KW"/>
</dbReference>
<proteinExistence type="inferred from homology"/>
<feature type="region of interest" description="Disordered" evidence="7">
    <location>
        <begin position="374"/>
        <end position="397"/>
    </location>
</feature>
<keyword evidence="2" id="KW-0645">Protease</keyword>
<evidence type="ECO:0000313" key="12">
    <source>
        <dbReference type="EnsemblProtists" id="EKX32437"/>
    </source>
</evidence>
<dbReference type="AlphaFoldDB" id="L1I8M9"/>
<reference evidence="11 13" key="1">
    <citation type="journal article" date="2012" name="Nature">
        <title>Algal genomes reveal evolutionary mosaicism and the fate of nucleomorphs.</title>
        <authorList>
            <consortium name="DOE Joint Genome Institute"/>
            <person name="Curtis B.A."/>
            <person name="Tanifuji G."/>
            <person name="Burki F."/>
            <person name="Gruber A."/>
            <person name="Irimia M."/>
            <person name="Maruyama S."/>
            <person name="Arias M.C."/>
            <person name="Ball S.G."/>
            <person name="Gile G.H."/>
            <person name="Hirakawa Y."/>
            <person name="Hopkins J.F."/>
            <person name="Kuo A."/>
            <person name="Rensing S.A."/>
            <person name="Schmutz J."/>
            <person name="Symeonidi A."/>
            <person name="Elias M."/>
            <person name="Eveleigh R.J."/>
            <person name="Herman E.K."/>
            <person name="Klute M.J."/>
            <person name="Nakayama T."/>
            <person name="Obornik M."/>
            <person name="Reyes-Prieto A."/>
            <person name="Armbrust E.V."/>
            <person name="Aves S.J."/>
            <person name="Beiko R.G."/>
            <person name="Coutinho P."/>
            <person name="Dacks J.B."/>
            <person name="Durnford D.G."/>
            <person name="Fast N.M."/>
            <person name="Green B.R."/>
            <person name="Grisdale C.J."/>
            <person name="Hempel F."/>
            <person name="Henrissat B."/>
            <person name="Hoppner M.P."/>
            <person name="Ishida K."/>
            <person name="Kim E."/>
            <person name="Koreny L."/>
            <person name="Kroth P.G."/>
            <person name="Liu Y."/>
            <person name="Malik S.B."/>
            <person name="Maier U.G."/>
            <person name="McRose D."/>
            <person name="Mock T."/>
            <person name="Neilson J.A."/>
            <person name="Onodera N.T."/>
            <person name="Poole A.M."/>
            <person name="Pritham E.J."/>
            <person name="Richards T.A."/>
            <person name="Rocap G."/>
            <person name="Roy S.W."/>
            <person name="Sarai C."/>
            <person name="Schaack S."/>
            <person name="Shirato S."/>
            <person name="Slamovits C.H."/>
            <person name="Spencer D.F."/>
            <person name="Suzuki S."/>
            <person name="Worden A.Z."/>
            <person name="Zauner S."/>
            <person name="Barry K."/>
            <person name="Bell C."/>
            <person name="Bharti A.K."/>
            <person name="Crow J.A."/>
            <person name="Grimwood J."/>
            <person name="Kramer R."/>
            <person name="Lindquist E."/>
            <person name="Lucas S."/>
            <person name="Salamov A."/>
            <person name="McFadden G.I."/>
            <person name="Lane C.E."/>
            <person name="Keeling P.J."/>
            <person name="Gray M.W."/>
            <person name="Grigoriev I.V."/>
            <person name="Archibald J.M."/>
        </authorList>
    </citation>
    <scope>NUCLEOTIDE SEQUENCE</scope>
    <source>
        <strain evidence="11 13">CCMP2712</strain>
    </source>
</reference>
<dbReference type="Pfam" id="PF00026">
    <property type="entry name" value="Asp"/>
    <property type="match status" value="1"/>
</dbReference>
<evidence type="ECO:0000256" key="5">
    <source>
        <dbReference type="ARBA" id="ARBA00022801"/>
    </source>
</evidence>
<keyword evidence="8" id="KW-1133">Transmembrane helix</keyword>
<evidence type="ECO:0000256" key="3">
    <source>
        <dbReference type="ARBA" id="ARBA00022729"/>
    </source>
</evidence>
<dbReference type="SUPFAM" id="SSF50630">
    <property type="entry name" value="Acid proteases"/>
    <property type="match status" value="2"/>
</dbReference>
<evidence type="ECO:0000256" key="4">
    <source>
        <dbReference type="ARBA" id="ARBA00022750"/>
    </source>
</evidence>
<evidence type="ECO:0000256" key="1">
    <source>
        <dbReference type="ARBA" id="ARBA00007447"/>
    </source>
</evidence>
<evidence type="ECO:0000256" key="7">
    <source>
        <dbReference type="SAM" id="MobiDB-lite"/>
    </source>
</evidence>
<organism evidence="11">
    <name type="scientific">Guillardia theta (strain CCMP2712)</name>
    <name type="common">Cryptophyte</name>
    <dbReference type="NCBI Taxonomy" id="905079"/>
    <lineage>
        <taxon>Eukaryota</taxon>
        <taxon>Cryptophyceae</taxon>
        <taxon>Pyrenomonadales</taxon>
        <taxon>Geminigeraceae</taxon>
        <taxon>Guillardia</taxon>
    </lineage>
</organism>
<comment type="similarity">
    <text evidence="1">Belongs to the peptidase A1 family.</text>
</comment>
<dbReference type="GO" id="GO:0004190">
    <property type="term" value="F:aspartic-type endopeptidase activity"/>
    <property type="evidence" value="ECO:0007669"/>
    <property type="project" value="UniProtKB-KW"/>
</dbReference>
<keyword evidence="8" id="KW-0812">Transmembrane</keyword>
<dbReference type="HOGENOM" id="CLU_530474_0_0_1"/>
<evidence type="ECO:0000256" key="8">
    <source>
        <dbReference type="SAM" id="Phobius"/>
    </source>
</evidence>
<dbReference type="Proteomes" id="UP000011087">
    <property type="component" value="Unassembled WGS sequence"/>
</dbReference>
<feature type="chain" id="PRO_5008769731" description="Peptidase A1 domain-containing protein" evidence="9">
    <location>
        <begin position="30"/>
        <end position="514"/>
    </location>
</feature>
<evidence type="ECO:0000256" key="6">
    <source>
        <dbReference type="ARBA" id="ARBA00023145"/>
    </source>
</evidence>
<dbReference type="EnsemblProtists" id="EKX32437">
    <property type="protein sequence ID" value="EKX32437"/>
    <property type="gene ID" value="GUITHDRAFT_121401"/>
</dbReference>
<feature type="compositionally biased region" description="Polar residues" evidence="7">
    <location>
        <begin position="376"/>
        <end position="390"/>
    </location>
</feature>
<evidence type="ECO:0000259" key="10">
    <source>
        <dbReference type="PROSITE" id="PS51767"/>
    </source>
</evidence>
<feature type="transmembrane region" description="Helical" evidence="8">
    <location>
        <begin position="463"/>
        <end position="484"/>
    </location>
</feature>
<evidence type="ECO:0000313" key="11">
    <source>
        <dbReference type="EMBL" id="EKX32437.1"/>
    </source>
</evidence>
<protein>
    <recommendedName>
        <fullName evidence="10">Peptidase A1 domain-containing protein</fullName>
    </recommendedName>
</protein>
<name>L1I8M9_GUITC</name>
<dbReference type="CDD" id="cd05471">
    <property type="entry name" value="pepsin_like"/>
    <property type="match status" value="1"/>
</dbReference>
<reference evidence="12" key="3">
    <citation type="submission" date="2016-03" db="UniProtKB">
        <authorList>
            <consortium name="EnsemblProtists"/>
        </authorList>
    </citation>
    <scope>IDENTIFICATION</scope>
</reference>
<dbReference type="PANTHER" id="PTHR47965">
    <property type="entry name" value="ASPARTYL PROTEASE-RELATED"/>
    <property type="match status" value="1"/>
</dbReference>
<dbReference type="KEGG" id="gtt:GUITHDRAFT_121401"/>
<feature type="domain" description="Peptidase A1" evidence="10">
    <location>
        <begin position="1"/>
        <end position="339"/>
    </location>
</feature>
<keyword evidence="5" id="KW-0378">Hydrolase</keyword>
<accession>L1I8M9</accession>
<sequence length="514" mass="56281">MQHFLPVQVGAMRNVALMLAVLCMQQSESQDPKSIISTWIRGPKSRMKSEENHLDFDASKSSSFHLSPHRFSVKHQLSMAFPKLFIGLDVVRLGPCDVTSPFAIIKVSDEHDVQNCNGILGLGYSDRTGSLSFLRTLMSTARPSWHVEQGEDAVLMSNRKFAFLANDKAGELQLGGYDESSVADPVFFTPMLNSSGYAAHVLSLRYNGVELLRSSSSDQRYVIIPDTSASCIMLPSVSPTGSSPSVYSSFLAEYDSNPSGEFEFTVGGLATQEGRGSGLNGYMQNTTYKFLIPPSKWKPPSGCVEPSKSASRIVFGDPIFRSLMVVFDLEGPVYKLGFAAIRHGYSIGKAPMNPWKSRNREFHKITAFRHRVRRGSPQSLSRGNFTSDARSSLSSSGSDLIGDHEVRYLLHLGVGTPMQTVRVILDTSTSLLSLFSKSWSLDQGSNGLYDAFNELKVGTSAKWAWVGLGFLGVILVAVFLPICARRMKRSPANQSASGKKYYTAPVCPGSGMWA</sequence>
<keyword evidence="8" id="KW-0472">Membrane</keyword>